<gene>
    <name evidence="2" type="ORF">CALCODRAFT_483060</name>
</gene>
<dbReference type="AlphaFoldDB" id="A0A165G529"/>
<reference evidence="2 3" key="1">
    <citation type="journal article" date="2016" name="Mol. Biol. Evol.">
        <title>Comparative Genomics of Early-Diverging Mushroom-Forming Fungi Provides Insights into the Origins of Lignocellulose Decay Capabilities.</title>
        <authorList>
            <person name="Nagy L.G."/>
            <person name="Riley R."/>
            <person name="Tritt A."/>
            <person name="Adam C."/>
            <person name="Daum C."/>
            <person name="Floudas D."/>
            <person name="Sun H."/>
            <person name="Yadav J.S."/>
            <person name="Pangilinan J."/>
            <person name="Larsson K.H."/>
            <person name="Matsuura K."/>
            <person name="Barry K."/>
            <person name="Labutti K."/>
            <person name="Kuo R."/>
            <person name="Ohm R.A."/>
            <person name="Bhattacharya S.S."/>
            <person name="Shirouzu T."/>
            <person name="Yoshinaga Y."/>
            <person name="Martin F.M."/>
            <person name="Grigoriev I.V."/>
            <person name="Hibbett D.S."/>
        </authorList>
    </citation>
    <scope>NUCLEOTIDE SEQUENCE [LARGE SCALE GENOMIC DNA]</scope>
    <source>
        <strain evidence="2 3">HHB12733</strain>
    </source>
</reference>
<dbReference type="EMBL" id="KV423961">
    <property type="protein sequence ID" value="KZT57605.1"/>
    <property type="molecule type" value="Genomic_DNA"/>
</dbReference>
<dbReference type="InParanoid" id="A0A165G529"/>
<organism evidence="2 3">
    <name type="scientific">Calocera cornea HHB12733</name>
    <dbReference type="NCBI Taxonomy" id="1353952"/>
    <lineage>
        <taxon>Eukaryota</taxon>
        <taxon>Fungi</taxon>
        <taxon>Dikarya</taxon>
        <taxon>Basidiomycota</taxon>
        <taxon>Agaricomycotina</taxon>
        <taxon>Dacrymycetes</taxon>
        <taxon>Dacrymycetales</taxon>
        <taxon>Dacrymycetaceae</taxon>
        <taxon>Calocera</taxon>
    </lineage>
</organism>
<dbReference type="Proteomes" id="UP000076842">
    <property type="component" value="Unassembled WGS sequence"/>
</dbReference>
<name>A0A165G529_9BASI</name>
<feature type="region of interest" description="Disordered" evidence="1">
    <location>
        <begin position="325"/>
        <end position="369"/>
    </location>
</feature>
<accession>A0A165G529</accession>
<proteinExistence type="predicted"/>
<evidence type="ECO:0000313" key="2">
    <source>
        <dbReference type="EMBL" id="KZT57605.1"/>
    </source>
</evidence>
<keyword evidence="3" id="KW-1185">Reference proteome</keyword>
<evidence type="ECO:0000256" key="1">
    <source>
        <dbReference type="SAM" id="MobiDB-lite"/>
    </source>
</evidence>
<evidence type="ECO:0000313" key="3">
    <source>
        <dbReference type="Proteomes" id="UP000076842"/>
    </source>
</evidence>
<sequence length="464" mass="47922">MEEDMADEPSVLPSAEGVLRKSTLDTGSLMSALSAPLAELPVPSPQLASLTLSAAVETPSNMLDTMEEDMADEPSVLPSAEGVLRKSTLDTGSLMSALSAPLAELPVPSPQLASLTLSAAVETPSNMLDTMEEDMADEPSVLPSAEGVPRKSTLDTGSLMSALSAPLAELPMPSPQLASLTLSEAVESSSDMLDTIEEDSTKTSMLVSRLLRRATGVPPTPSNLGTASATSLQDSDEAWKDGFAVSQLPHLPGMLDATATAVLKEPSLAPKTSTPPVTYSPPRLLDHPGAFVPSMLANKLFPRQPPAKKGRSRTLATLAAAVAAEQEAREASPGTVKSGSAKSRPPPLIMTLGKQAKPPKTVMNEGPSLDDRTMNVLEELDARVERLLAERRHVEVIEAPTPKLAVPEAEVADEGKKGTTTSSFAASSFAASSFAASSFAASSIAASPIAAPSISSIAASSIAA</sequence>
<protein>
    <submittedName>
        <fullName evidence="2">Uncharacterized protein</fullName>
    </submittedName>
</protein>